<evidence type="ECO:0000256" key="1">
    <source>
        <dbReference type="SAM" id="Phobius"/>
    </source>
</evidence>
<dbReference type="KEGG" id="saal:L336_0312"/>
<accession>R4PV10</accession>
<dbReference type="HOGENOM" id="CLU_1966553_0_0_0"/>
<feature type="transmembrane region" description="Helical" evidence="1">
    <location>
        <begin position="73"/>
        <end position="95"/>
    </location>
</feature>
<keyword evidence="3" id="KW-1185">Reference proteome</keyword>
<dbReference type="AlphaFoldDB" id="R4PV10"/>
<dbReference type="Proteomes" id="UP000013893">
    <property type="component" value="Chromosome"/>
</dbReference>
<dbReference type="STRING" id="1332188.L336_0312"/>
<name>R4PV10_9BACT</name>
<evidence type="ECO:0000313" key="2">
    <source>
        <dbReference type="EMBL" id="AGL62020.1"/>
    </source>
</evidence>
<keyword evidence="1" id="KW-0812">Transmembrane</keyword>
<keyword evidence="1" id="KW-0472">Membrane</keyword>
<evidence type="ECO:0000313" key="3">
    <source>
        <dbReference type="Proteomes" id="UP000013893"/>
    </source>
</evidence>
<gene>
    <name evidence="2" type="ORF">L336_0312</name>
</gene>
<sequence>MLMVSFLTWWYGAGWKQQLLLLRERIASTYDYFSIDLLVRTLFSPFRQISAGSIRGPLGVQIRAWFDRLLSRIIGAIVRLVMIVVGAIALLIAALSGLIIVLIWSIIPLLPAVGLVMTLAGWIPWKT</sequence>
<feature type="transmembrane region" description="Helical" evidence="1">
    <location>
        <begin position="101"/>
        <end position="123"/>
    </location>
</feature>
<protein>
    <submittedName>
        <fullName evidence="2">Uncharacterized protein</fullName>
    </submittedName>
</protein>
<proteinExistence type="predicted"/>
<dbReference type="EMBL" id="CP005957">
    <property type="protein sequence ID" value="AGL62020.1"/>
    <property type="molecule type" value="Genomic_DNA"/>
</dbReference>
<keyword evidence="1" id="KW-1133">Transmembrane helix</keyword>
<reference evidence="2 3" key="1">
    <citation type="journal article" date="2013" name="Nat. Biotechnol.">
        <title>Genome sequences of rare, uncultured bacteria obtained by differential coverage binning of multiple metagenomes.</title>
        <authorList>
            <person name="Albertsen M."/>
            <person name="Hugenholtz P."/>
            <person name="Skarshewski A."/>
            <person name="Nielsen K.L."/>
            <person name="Tyson G.W."/>
            <person name="Nielsen P.H."/>
        </authorList>
    </citation>
    <scope>NUCLEOTIDE SEQUENCE [LARGE SCALE GENOMIC DNA]</scope>
    <source>
        <strain evidence="2">TM71</strain>
    </source>
</reference>
<organism evidence="2 3">
    <name type="scientific">Candidatus Saccharimonas aalborgensis</name>
    <dbReference type="NCBI Taxonomy" id="1332188"/>
    <lineage>
        <taxon>Bacteria</taxon>
        <taxon>Candidatus Saccharimonadota</taxon>
        <taxon>Candidatus Saccharimonadia</taxon>
        <taxon>Candidatus Saccharimonadales</taxon>
        <taxon>Candidatus Saccharimonadaceae</taxon>
        <taxon>Candidatus Saccharimonas</taxon>
    </lineage>
</organism>